<dbReference type="PANTHER" id="PTHR13620">
    <property type="entry name" value="3-5 EXONUCLEASE"/>
    <property type="match status" value="1"/>
</dbReference>
<protein>
    <recommendedName>
        <fullName evidence="4">3'-5' exonuclease domain-containing protein</fullName>
    </recommendedName>
</protein>
<dbReference type="InterPro" id="IPR036397">
    <property type="entry name" value="RNaseH_sf"/>
</dbReference>
<dbReference type="GO" id="GO:0005634">
    <property type="term" value="C:nucleus"/>
    <property type="evidence" value="ECO:0007669"/>
    <property type="project" value="TreeGrafter"/>
</dbReference>
<feature type="domain" description="3'-5' exonuclease" evidence="4">
    <location>
        <begin position="63"/>
        <end position="235"/>
    </location>
</feature>
<organism evidence="5">
    <name type="scientific">Chromera velia CCMP2878</name>
    <dbReference type="NCBI Taxonomy" id="1169474"/>
    <lineage>
        <taxon>Eukaryota</taxon>
        <taxon>Sar</taxon>
        <taxon>Alveolata</taxon>
        <taxon>Colpodellida</taxon>
        <taxon>Chromeraceae</taxon>
        <taxon>Chromera</taxon>
    </lineage>
</organism>
<name>A0A0G4GJB5_9ALVE</name>
<feature type="compositionally biased region" description="Polar residues" evidence="3">
    <location>
        <begin position="270"/>
        <end position="283"/>
    </location>
</feature>
<dbReference type="SUPFAM" id="SSF53098">
    <property type="entry name" value="Ribonuclease H-like"/>
    <property type="match status" value="1"/>
</dbReference>
<evidence type="ECO:0000259" key="4">
    <source>
        <dbReference type="SMART" id="SM00474"/>
    </source>
</evidence>
<feature type="region of interest" description="Disordered" evidence="3">
    <location>
        <begin position="454"/>
        <end position="507"/>
    </location>
</feature>
<dbReference type="GO" id="GO:0005737">
    <property type="term" value="C:cytoplasm"/>
    <property type="evidence" value="ECO:0007669"/>
    <property type="project" value="TreeGrafter"/>
</dbReference>
<dbReference type="SMART" id="SM00474">
    <property type="entry name" value="35EXOc"/>
    <property type="match status" value="1"/>
</dbReference>
<accession>A0A0G4GJB5</accession>
<evidence type="ECO:0000256" key="2">
    <source>
        <dbReference type="ARBA" id="ARBA00022801"/>
    </source>
</evidence>
<dbReference type="GO" id="GO:0003676">
    <property type="term" value="F:nucleic acid binding"/>
    <property type="evidence" value="ECO:0007669"/>
    <property type="project" value="InterPro"/>
</dbReference>
<gene>
    <name evidence="5" type="ORF">Cvel_4799</name>
</gene>
<feature type="compositionally biased region" description="Basic and acidic residues" evidence="3">
    <location>
        <begin position="489"/>
        <end position="498"/>
    </location>
</feature>
<dbReference type="GO" id="GO:0008408">
    <property type="term" value="F:3'-5' exonuclease activity"/>
    <property type="evidence" value="ECO:0007669"/>
    <property type="project" value="InterPro"/>
</dbReference>
<dbReference type="Pfam" id="PF01612">
    <property type="entry name" value="DNA_pol_A_exo1"/>
    <property type="match status" value="1"/>
</dbReference>
<dbReference type="GO" id="GO:0006139">
    <property type="term" value="P:nucleobase-containing compound metabolic process"/>
    <property type="evidence" value="ECO:0007669"/>
    <property type="project" value="InterPro"/>
</dbReference>
<keyword evidence="2" id="KW-0378">Hydrolase</keyword>
<feature type="region of interest" description="Disordered" evidence="3">
    <location>
        <begin position="236"/>
        <end position="330"/>
    </location>
</feature>
<keyword evidence="1" id="KW-0540">Nuclease</keyword>
<dbReference type="InterPro" id="IPR051132">
    <property type="entry name" value="3-5_Exonuclease_domain"/>
</dbReference>
<dbReference type="Gene3D" id="3.30.420.10">
    <property type="entry name" value="Ribonuclease H-like superfamily/Ribonuclease H"/>
    <property type="match status" value="1"/>
</dbReference>
<dbReference type="InterPro" id="IPR012337">
    <property type="entry name" value="RNaseH-like_sf"/>
</dbReference>
<dbReference type="PANTHER" id="PTHR13620:SF104">
    <property type="entry name" value="EXONUCLEASE 3'-5' DOMAIN-CONTAINING PROTEIN 2"/>
    <property type="match status" value="1"/>
</dbReference>
<dbReference type="AlphaFoldDB" id="A0A0G4GJB5"/>
<dbReference type="EMBL" id="CDMZ01001270">
    <property type="protein sequence ID" value="CEM29999.1"/>
    <property type="molecule type" value="Genomic_DNA"/>
</dbReference>
<reference evidence="5" key="1">
    <citation type="submission" date="2014-11" db="EMBL/GenBank/DDBJ databases">
        <authorList>
            <person name="Otto D Thomas"/>
            <person name="Naeem Raeece"/>
        </authorList>
    </citation>
    <scope>NUCLEOTIDE SEQUENCE</scope>
</reference>
<sequence>MAIQLRYFNSVAKGECLDPPKALPVWSSSGNPRMKPSEGGNTGMMVSNLEIKKMPIFEFKGHIITVANAEEEKRAMQLLEGEKLLGFDSESRPSPVGGGSKNPTAVIQLSSGSVAVLWLVAKAGGLLPGLARLLTDASVHKVCHGASLEVVSLEREFGVSPRSLIDLYHQAIVHRCHPKSLQGVVALFLQKQLVKDLQLSDWESGELSPSQVRYAATDAFAARECLLEMRRAGLRRAGRTEDAQRALPPPLPSERLLDPQAARGGPQHPPTTQLAAPSGTRKSASAHLLGSQEDGEASSSQQQGSRKGERGGGRVSSGGPSEEGEEDQRRAAANRELFQRLLDTHGPSIQPFAPLLSREGVPLSGGSSGSAGGDPVRALSALCGHRGIGLDVGGLESTPEGFRSVLSISTRGAGRPLHLRFRSLHGYGSLREAQNDAALQALVVLLQTDRRASTTFQRAPSQECHGSPGGSESNSRIVTESPSLSQAGEGREQKRPNSSDRAATVAV</sequence>
<evidence type="ECO:0000256" key="1">
    <source>
        <dbReference type="ARBA" id="ARBA00022722"/>
    </source>
</evidence>
<dbReference type="VEuPathDB" id="CryptoDB:Cvel_4799"/>
<feature type="compositionally biased region" description="Polar residues" evidence="3">
    <location>
        <begin position="470"/>
        <end position="486"/>
    </location>
</feature>
<proteinExistence type="predicted"/>
<dbReference type="CDD" id="cd06141">
    <property type="entry name" value="WRN_exo"/>
    <property type="match status" value="1"/>
</dbReference>
<evidence type="ECO:0000256" key="3">
    <source>
        <dbReference type="SAM" id="MobiDB-lite"/>
    </source>
</evidence>
<dbReference type="InterPro" id="IPR002562">
    <property type="entry name" value="3'-5'_exonuclease_dom"/>
</dbReference>
<evidence type="ECO:0000313" key="5">
    <source>
        <dbReference type="EMBL" id="CEM29999.1"/>
    </source>
</evidence>